<evidence type="ECO:0000256" key="1">
    <source>
        <dbReference type="ARBA" id="ARBA00023118"/>
    </source>
</evidence>
<dbReference type="SMR" id="A0A071M720"/>
<dbReference type="CDD" id="cd05400">
    <property type="entry name" value="NT_2-5OAS_ClassI-CCAase"/>
    <property type="match status" value="1"/>
</dbReference>
<gene>
    <name evidence="3" type="ORF">DT99_25740</name>
</gene>
<dbReference type="AlphaFoldDB" id="A0A071M720"/>
<accession>A0A071M720</accession>
<dbReference type="EMBL" id="JJOA01000025">
    <property type="protein sequence ID" value="KEA56578.1"/>
    <property type="molecule type" value="Genomic_DNA"/>
</dbReference>
<evidence type="ECO:0000313" key="3">
    <source>
        <dbReference type="EMBL" id="KEA56578.1"/>
    </source>
</evidence>
<proteinExistence type="predicted"/>
<dbReference type="GO" id="GO:0051607">
    <property type="term" value="P:defense response to virus"/>
    <property type="evidence" value="ECO:0007669"/>
    <property type="project" value="UniProtKB-KW"/>
</dbReference>
<name>A0A071M720_9BURK</name>
<dbReference type="InterPro" id="IPR006116">
    <property type="entry name" value="NT_2-5OAS_ClassI-CCAase"/>
</dbReference>
<dbReference type="InterPro" id="IPR043519">
    <property type="entry name" value="NT_sf"/>
</dbReference>
<dbReference type="SUPFAM" id="SSF81301">
    <property type="entry name" value="Nucleotidyltransferase"/>
    <property type="match status" value="1"/>
</dbReference>
<evidence type="ECO:0000259" key="2">
    <source>
        <dbReference type="Pfam" id="PF18134"/>
    </source>
</evidence>
<reference evidence="3" key="1">
    <citation type="submission" date="2014-04" db="EMBL/GenBank/DDBJ databases">
        <title>In planta biocontrol of soil-borne Fusarium wilt of banana through a plant endophytic bacterium, Burkholderia cenocepacia 869T2.</title>
        <authorList>
            <person name="Ho Y.-N."/>
            <person name="Chiang H.-M."/>
            <person name="Chao C.-P."/>
            <person name="Su C.-C."/>
            <person name="Hsu H.-F."/>
            <person name="Guo C.-T."/>
            <person name="Hsieh J.-L."/>
            <person name="Huang C.-C."/>
        </authorList>
    </citation>
    <scope>NUCLEOTIDE SEQUENCE [LARGE SCALE GENOMIC DNA]</scope>
    <source>
        <strain evidence="3">869T2</strain>
    </source>
</reference>
<feature type="domain" description="Adenylyl/Guanylyl and SMODS C-terminal sensor" evidence="2">
    <location>
        <begin position="312"/>
        <end position="435"/>
    </location>
</feature>
<keyword evidence="1" id="KW-0051">Antiviral defense</keyword>
<comment type="caution">
    <text evidence="3">The sequence shown here is derived from an EMBL/GenBank/DDBJ whole genome shotgun (WGS) entry which is preliminary data.</text>
</comment>
<dbReference type="Pfam" id="PF18134">
    <property type="entry name" value="AGS_C"/>
    <property type="match status" value="1"/>
</dbReference>
<dbReference type="Pfam" id="PF18144">
    <property type="entry name" value="SMODS"/>
    <property type="match status" value="1"/>
</dbReference>
<organism evidence="3">
    <name type="scientific">Burkholderia cenocepacia</name>
    <dbReference type="NCBI Taxonomy" id="95486"/>
    <lineage>
        <taxon>Bacteria</taxon>
        <taxon>Pseudomonadati</taxon>
        <taxon>Pseudomonadota</taxon>
        <taxon>Betaproteobacteria</taxon>
        <taxon>Burkholderiales</taxon>
        <taxon>Burkholderiaceae</taxon>
        <taxon>Burkholderia</taxon>
        <taxon>Burkholderia cepacia complex</taxon>
    </lineage>
</organism>
<dbReference type="InterPro" id="IPR040511">
    <property type="entry name" value="AGS_C"/>
</dbReference>
<protein>
    <recommendedName>
        <fullName evidence="2">Adenylyl/Guanylyl and SMODS C-terminal sensor domain-containing protein</fullName>
    </recommendedName>
</protein>
<dbReference type="Gene3D" id="3.30.460.10">
    <property type="entry name" value="Beta Polymerase, domain 2"/>
    <property type="match status" value="1"/>
</dbReference>
<dbReference type="GO" id="GO:0016779">
    <property type="term" value="F:nucleotidyltransferase activity"/>
    <property type="evidence" value="ECO:0007669"/>
    <property type="project" value="InterPro"/>
</dbReference>
<sequence>MMSAVLFAQFRKSISVSNEADISTSYRSITTRLNKNFYNSDSDNVHCLQVGSYGRHTAIHGVSDLDMLFELPWNLYERCRQRDGNGPSQLLQAVRDSIKTRYVNTEIKGDGQVVVVQFKKFKVEVLPAFYRKDTKDYIHPDTNNGGSWKVTYPRQEMEAMLEMNERTNRNFKHACKMLRSWKNEHGVPMSGILIDTLCYRFFDECKDFDDKSYAAYPELVAALFTYLANLKQQDYWRAPGSQAHIGNKGNFHRKAKKAAELCIEARDEKNERKRAKLWREVFGREFPLEVTVIATEAFETAHVKRDHGEAGEEFIEDQHPVDIRRKLEIDCDYAGPTTYGHLRALAGHFPWLNHGMSLRFHIVECDVPEPYEVKWKVRNVGEEAVRRNQIRGQIIRDEGRRERKETANFHGPHFVECYVIKNEVCVARDRIEVPIA</sequence>